<dbReference type="InterPro" id="IPR016047">
    <property type="entry name" value="M23ase_b-sheet_dom"/>
</dbReference>
<dbReference type="EMBL" id="VJZL01000005">
    <property type="protein sequence ID" value="TRX11840.1"/>
    <property type="molecule type" value="Genomic_DNA"/>
</dbReference>
<dbReference type="OrthoDB" id="2972467at2"/>
<dbReference type="Pfam" id="PF01551">
    <property type="entry name" value="Peptidase_M23"/>
    <property type="match status" value="1"/>
</dbReference>
<evidence type="ECO:0000259" key="2">
    <source>
        <dbReference type="Pfam" id="PF01551"/>
    </source>
</evidence>
<dbReference type="NCBIfam" id="TIGR03696">
    <property type="entry name" value="Rhs_assc_core"/>
    <property type="match status" value="1"/>
</dbReference>
<keyword evidence="5" id="KW-1185">Reference proteome</keyword>
<dbReference type="InterPro" id="IPR022385">
    <property type="entry name" value="Rhs_assc_core"/>
</dbReference>
<evidence type="ECO:0000256" key="1">
    <source>
        <dbReference type="ARBA" id="ARBA00022729"/>
    </source>
</evidence>
<dbReference type="Proteomes" id="UP000318669">
    <property type="component" value="Unassembled WGS sequence"/>
</dbReference>
<dbReference type="Gene3D" id="2.180.10.10">
    <property type="entry name" value="RHS repeat-associated core"/>
    <property type="match status" value="1"/>
</dbReference>
<organism evidence="4 6">
    <name type="scientific">Flavobacterium gawalongense</name>
    <dbReference type="NCBI Taxonomy" id="2594432"/>
    <lineage>
        <taxon>Bacteria</taxon>
        <taxon>Pseudomonadati</taxon>
        <taxon>Bacteroidota</taxon>
        <taxon>Flavobacteriia</taxon>
        <taxon>Flavobacteriales</taxon>
        <taxon>Flavobacteriaceae</taxon>
        <taxon>Flavobacterium</taxon>
    </lineage>
</organism>
<evidence type="ECO:0000313" key="5">
    <source>
        <dbReference type="Proteomes" id="UP000318528"/>
    </source>
</evidence>
<comment type="caution">
    <text evidence="4">The sequence shown here is derived from an EMBL/GenBank/DDBJ whole genome shotgun (WGS) entry which is preliminary data.</text>
</comment>
<dbReference type="AlphaFoldDB" id="A0A553BUB9"/>
<name>A0A553BUB9_9FLAO</name>
<proteinExistence type="predicted"/>
<evidence type="ECO:0000313" key="3">
    <source>
        <dbReference type="EMBL" id="TRX07711.1"/>
    </source>
</evidence>
<dbReference type="GO" id="GO:0004222">
    <property type="term" value="F:metalloendopeptidase activity"/>
    <property type="evidence" value="ECO:0007669"/>
    <property type="project" value="TreeGrafter"/>
</dbReference>
<dbReference type="Gene3D" id="2.70.70.10">
    <property type="entry name" value="Glucose Permease (Domain IIA)"/>
    <property type="match status" value="1"/>
</dbReference>
<reference evidence="5 6" key="1">
    <citation type="submission" date="2019-07" db="EMBL/GenBank/DDBJ databases">
        <title>Novel species of Flavobacterium.</title>
        <authorList>
            <person name="Liu Q."/>
            <person name="Xin Y.-H."/>
        </authorList>
    </citation>
    <scope>NUCLEOTIDE SEQUENCE [LARGE SCALE GENOMIC DNA]</scope>
    <source>
        <strain evidence="3 5">GSP39</strain>
        <strain evidence="4 6">GSR22</strain>
    </source>
</reference>
<dbReference type="CDD" id="cd12797">
    <property type="entry name" value="M23_peptidase"/>
    <property type="match status" value="1"/>
</dbReference>
<dbReference type="SUPFAM" id="SSF51261">
    <property type="entry name" value="Duplicated hybrid motif"/>
    <property type="match status" value="1"/>
</dbReference>
<accession>A0A553BUB9</accession>
<feature type="domain" description="M23ase beta-sheet core" evidence="2">
    <location>
        <begin position="223"/>
        <end position="313"/>
    </location>
</feature>
<dbReference type="EMBL" id="VJZN01000007">
    <property type="protein sequence ID" value="TRX07711.1"/>
    <property type="molecule type" value="Genomic_DNA"/>
</dbReference>
<dbReference type="Proteomes" id="UP000318528">
    <property type="component" value="Unassembled WGS sequence"/>
</dbReference>
<dbReference type="PANTHER" id="PTHR21666">
    <property type="entry name" value="PEPTIDASE-RELATED"/>
    <property type="match status" value="1"/>
</dbReference>
<protein>
    <submittedName>
        <fullName evidence="4">Peptidoglycan DD-metalloendopeptidase family protein</fullName>
    </submittedName>
</protein>
<sequence>MKECGIFYYFYKGRCKGYVLKKNTEKNQKRCANTCEHPAKYRIGFDPFGMLVPNRHSSSTQYRYGFGGHEKDDELKGEGNSYDFGARMLDPRVGRWFAIDKKTHEESAWSPYRYGFNNPLYFIDKDGNIEIPLKSNAVHDPKTLIRVEDNFTIRNKNKQYVLADKHYVKDMTSIGHKGQWYEYAYEAHGVNKMNAKERQHNSDGMLATINSGFFKTRRVGTSPHIGVDLKAPVGTDIYSFGDGKISSTGYSDGTGKFVVIEYSNGDKVRFMHLSEINVGKGDVVSEGQIFAKTGNSGYSNKSKGTHYPAHLHVDGADKDGNLISPLERKYGTVTNEEFFGKYGGDWEKLQDSKIFQGQELQEVIITAKKSSKNQATPVDPSKL</sequence>
<dbReference type="PANTHER" id="PTHR21666:SF289">
    <property type="entry name" value="L-ALA--D-GLU ENDOPEPTIDASE"/>
    <property type="match status" value="1"/>
</dbReference>
<gene>
    <name evidence="4" type="ORF">FNW11_04505</name>
    <name evidence="3" type="ORF">FNW12_05470</name>
</gene>
<evidence type="ECO:0000313" key="4">
    <source>
        <dbReference type="EMBL" id="TRX11840.1"/>
    </source>
</evidence>
<keyword evidence="1" id="KW-0732">Signal</keyword>
<evidence type="ECO:0000313" key="6">
    <source>
        <dbReference type="Proteomes" id="UP000318669"/>
    </source>
</evidence>
<dbReference type="InterPro" id="IPR050570">
    <property type="entry name" value="Cell_wall_metabolism_enzyme"/>
</dbReference>
<dbReference type="InterPro" id="IPR011055">
    <property type="entry name" value="Dup_hybrid_motif"/>
</dbReference>